<evidence type="ECO:0000256" key="3">
    <source>
        <dbReference type="ARBA" id="ARBA00022989"/>
    </source>
</evidence>
<keyword evidence="9" id="KW-1185">Reference proteome</keyword>
<protein>
    <recommendedName>
        <fullName evidence="7">Rhodopsin domain-containing protein</fullName>
    </recommendedName>
</protein>
<sequence>MNDRGAAAEESRGPQVLAVAIPLVVVATVFVAARLYTKAVIKKLVYLEDYIIGFCNLMMLAEVCLVSIAIKHGEGRHIWTLSEDELEASKLWFIIASVPGVSALGLPKIAIALMLNRILFANRWLTVASWFMSGMTTLNFTVVLFLLIFQCSPVRAAWSANVPNATCYGSDVVVNFCIYASVFSAVTDLYFAFWPAVVILRLGMNTQKSIGLSCVLGLGVFACAVALYKVSLLPLMTSPDFTYDCATLIIWTVAEASAILIASSIPMLTPIYLMIMRRRRDGEHRNEVRKAPPLDELVHQLGHQRQTQIQHHIWDV</sequence>
<organism evidence="8 9">
    <name type="scientific">Pyricularia oryzae (strain 70-15 / ATCC MYA-4617 / FGSC 8958)</name>
    <name type="common">Rice blast fungus</name>
    <name type="synonym">Magnaporthe oryzae</name>
    <dbReference type="NCBI Taxonomy" id="242507"/>
    <lineage>
        <taxon>Eukaryota</taxon>
        <taxon>Fungi</taxon>
        <taxon>Dikarya</taxon>
        <taxon>Ascomycota</taxon>
        <taxon>Pezizomycotina</taxon>
        <taxon>Sordariomycetes</taxon>
        <taxon>Sordariomycetidae</taxon>
        <taxon>Magnaporthales</taxon>
        <taxon>Pyriculariaceae</taxon>
        <taxon>Pyricularia</taxon>
    </lineage>
</organism>
<evidence type="ECO:0000259" key="7">
    <source>
        <dbReference type="Pfam" id="PF20684"/>
    </source>
</evidence>
<keyword evidence="4 6" id="KW-0472">Membrane</keyword>
<dbReference type="InterPro" id="IPR052337">
    <property type="entry name" value="SAT4-like"/>
</dbReference>
<evidence type="ECO:0000256" key="4">
    <source>
        <dbReference type="ARBA" id="ARBA00023136"/>
    </source>
</evidence>
<accession>G4N9C6</accession>
<dbReference type="VEuPathDB" id="FungiDB:MGG_10019"/>
<dbReference type="OMA" id="AMMAVMY"/>
<dbReference type="HOGENOM" id="CLU_028200_3_7_1"/>
<dbReference type="PANTHER" id="PTHR33048:SF155">
    <property type="entry name" value="INTEGRAL MEMBRANE PROTEIN"/>
    <property type="match status" value="1"/>
</dbReference>
<feature type="transmembrane region" description="Helical" evidence="6">
    <location>
        <begin position="209"/>
        <end position="228"/>
    </location>
</feature>
<dbReference type="RefSeq" id="XP_003717486.1">
    <property type="nucleotide sequence ID" value="XM_003717438.1"/>
</dbReference>
<feature type="transmembrane region" description="Helical" evidence="6">
    <location>
        <begin position="178"/>
        <end position="202"/>
    </location>
</feature>
<reference key="2">
    <citation type="submission" date="2011-05" db="EMBL/GenBank/DDBJ databases">
        <title>The Genome Sequence of Magnaporthe oryzae 70-15.</title>
        <authorList>
            <consortium name="The Broad Institute Genome Sequencing Platform"/>
            <person name="Ma L.-J."/>
            <person name="Dead R."/>
            <person name="Young S.K."/>
            <person name="Zeng Q."/>
            <person name="Gargeya S."/>
            <person name="Fitzgerald M."/>
            <person name="Haas B."/>
            <person name="Abouelleil A."/>
            <person name="Alvarado L."/>
            <person name="Arachchi H.M."/>
            <person name="Berlin A."/>
            <person name="Brown A."/>
            <person name="Chapman S.B."/>
            <person name="Chen Z."/>
            <person name="Dunbar C."/>
            <person name="Freedman E."/>
            <person name="Gearin G."/>
            <person name="Gellesch M."/>
            <person name="Goldberg J."/>
            <person name="Griggs A."/>
            <person name="Gujja S."/>
            <person name="Heiman D."/>
            <person name="Howarth C."/>
            <person name="Larson L."/>
            <person name="Lui A."/>
            <person name="MacDonald P.J.P."/>
            <person name="Mehta T."/>
            <person name="Montmayeur A."/>
            <person name="Murphy C."/>
            <person name="Neiman D."/>
            <person name="Pearson M."/>
            <person name="Priest M."/>
            <person name="Roberts A."/>
            <person name="Saif S."/>
            <person name="Shea T."/>
            <person name="Shenoy N."/>
            <person name="Sisk P."/>
            <person name="Stolte C."/>
            <person name="Sykes S."/>
            <person name="Yandava C."/>
            <person name="Wortman J."/>
            <person name="Nusbaum C."/>
            <person name="Birren B."/>
        </authorList>
    </citation>
    <scope>NUCLEOTIDE SEQUENCE</scope>
    <source>
        <strain>70-15</strain>
    </source>
</reference>
<dbReference type="eggNOG" id="ENOG502SHVM">
    <property type="taxonomic scope" value="Eukaryota"/>
</dbReference>
<comment type="subcellular location">
    <subcellularLocation>
        <location evidence="1">Membrane</location>
        <topology evidence="1">Multi-pass membrane protein</topology>
    </subcellularLocation>
</comment>
<comment type="similarity">
    <text evidence="5">Belongs to the SAT4 family.</text>
</comment>
<feature type="domain" description="Rhodopsin" evidence="7">
    <location>
        <begin position="33"/>
        <end position="272"/>
    </location>
</feature>
<dbReference type="GeneID" id="2680976"/>
<dbReference type="GO" id="GO:0016020">
    <property type="term" value="C:membrane"/>
    <property type="evidence" value="ECO:0007669"/>
    <property type="project" value="UniProtKB-SubCell"/>
</dbReference>
<feature type="transmembrane region" description="Helical" evidence="6">
    <location>
        <begin position="49"/>
        <end position="70"/>
    </location>
</feature>
<name>G4N9C6_PYRO7</name>
<keyword evidence="3 6" id="KW-1133">Transmembrane helix</keyword>
<gene>
    <name evidence="8" type="ORF">MGG_10019</name>
</gene>
<evidence type="ECO:0000256" key="6">
    <source>
        <dbReference type="SAM" id="Phobius"/>
    </source>
</evidence>
<dbReference type="EMBL" id="CM001234">
    <property type="protein sequence ID" value="EHA51167.1"/>
    <property type="molecule type" value="Genomic_DNA"/>
</dbReference>
<evidence type="ECO:0000256" key="1">
    <source>
        <dbReference type="ARBA" id="ARBA00004141"/>
    </source>
</evidence>
<feature type="transmembrane region" description="Helical" evidence="6">
    <location>
        <begin position="248"/>
        <end position="275"/>
    </location>
</feature>
<keyword evidence="2 6" id="KW-0812">Transmembrane</keyword>
<proteinExistence type="inferred from homology"/>
<evidence type="ECO:0000313" key="9">
    <source>
        <dbReference type="Proteomes" id="UP000009058"/>
    </source>
</evidence>
<evidence type="ECO:0000313" key="8">
    <source>
        <dbReference type="EMBL" id="EHA51167.1"/>
    </source>
</evidence>
<evidence type="ECO:0000256" key="2">
    <source>
        <dbReference type="ARBA" id="ARBA00022692"/>
    </source>
</evidence>
<dbReference type="InParanoid" id="G4N9C6"/>
<dbReference type="OrthoDB" id="5429740at2759"/>
<feature type="transmembrane region" description="Helical" evidence="6">
    <location>
        <begin position="127"/>
        <end position="149"/>
    </location>
</feature>
<dbReference type="InterPro" id="IPR049326">
    <property type="entry name" value="Rhodopsin_dom_fungi"/>
</dbReference>
<reference evidence="8 9" key="1">
    <citation type="journal article" date="2005" name="Nature">
        <title>The genome sequence of the rice blast fungus Magnaporthe grisea.</title>
        <authorList>
            <person name="Dean R.A."/>
            <person name="Talbot N.J."/>
            <person name="Ebbole D.J."/>
            <person name="Farman M.L."/>
            <person name="Mitchell T.K."/>
            <person name="Orbach M.J."/>
            <person name="Thon M."/>
            <person name="Kulkarni R."/>
            <person name="Xu J.R."/>
            <person name="Pan H."/>
            <person name="Read N.D."/>
            <person name="Lee Y.H."/>
            <person name="Carbone I."/>
            <person name="Brown D."/>
            <person name="Oh Y.Y."/>
            <person name="Donofrio N."/>
            <person name="Jeong J.S."/>
            <person name="Soanes D.M."/>
            <person name="Djonovic S."/>
            <person name="Kolomiets E."/>
            <person name="Rehmeyer C."/>
            <person name="Li W."/>
            <person name="Harding M."/>
            <person name="Kim S."/>
            <person name="Lebrun M.H."/>
            <person name="Bohnert H."/>
            <person name="Coughlan S."/>
            <person name="Butler J."/>
            <person name="Calvo S."/>
            <person name="Ma L.J."/>
            <person name="Nicol R."/>
            <person name="Purcell S."/>
            <person name="Nusbaum C."/>
            <person name="Galagan J.E."/>
            <person name="Birren B.W."/>
        </authorList>
    </citation>
    <scope>NUCLEOTIDE SEQUENCE [LARGE SCALE GENOMIC DNA]</scope>
    <source>
        <strain evidence="9">70-15 / ATCC MYA-4617 / FGSC 8958</strain>
    </source>
</reference>
<dbReference type="PANTHER" id="PTHR33048">
    <property type="entry name" value="PTH11-LIKE INTEGRAL MEMBRANE PROTEIN (AFU_ORTHOLOGUE AFUA_5G11245)"/>
    <property type="match status" value="1"/>
</dbReference>
<dbReference type="Proteomes" id="UP000009058">
    <property type="component" value="Chromosome 4"/>
</dbReference>
<feature type="transmembrane region" description="Helical" evidence="6">
    <location>
        <begin position="16"/>
        <end position="37"/>
    </location>
</feature>
<dbReference type="Pfam" id="PF20684">
    <property type="entry name" value="Fung_rhodopsin"/>
    <property type="match status" value="1"/>
</dbReference>
<dbReference type="KEGG" id="mgr:MGG_10019"/>
<dbReference type="AlphaFoldDB" id="G4N9C6"/>
<feature type="transmembrane region" description="Helical" evidence="6">
    <location>
        <begin position="90"/>
        <end position="115"/>
    </location>
</feature>
<evidence type="ECO:0000256" key="5">
    <source>
        <dbReference type="ARBA" id="ARBA00038359"/>
    </source>
</evidence>